<dbReference type="Proteomes" id="UP001057402">
    <property type="component" value="Chromosome 3"/>
</dbReference>
<reference evidence="2" key="1">
    <citation type="journal article" date="2023" name="Front. Plant Sci.">
        <title>Chromosomal-level genome assembly of Melastoma candidum provides insights into trichome evolution.</title>
        <authorList>
            <person name="Zhong Y."/>
            <person name="Wu W."/>
            <person name="Sun C."/>
            <person name="Zou P."/>
            <person name="Liu Y."/>
            <person name="Dai S."/>
            <person name="Zhou R."/>
        </authorList>
    </citation>
    <scope>NUCLEOTIDE SEQUENCE [LARGE SCALE GENOMIC DNA]</scope>
</reference>
<name>A0ACB9RWY5_9MYRT</name>
<gene>
    <name evidence="1" type="ORF">MLD38_009267</name>
</gene>
<protein>
    <submittedName>
        <fullName evidence="1">Uncharacterized protein</fullName>
    </submittedName>
</protein>
<dbReference type="EMBL" id="CM042882">
    <property type="protein sequence ID" value="KAI4383429.1"/>
    <property type="molecule type" value="Genomic_DNA"/>
</dbReference>
<keyword evidence="2" id="KW-1185">Reference proteome</keyword>
<sequence>MLYLMVPRDTAADNEREAYIVYMGRLPDDVVSLQNDHFSMISQVVEKSIDRKFINKLVLTNGSTFTGRSIIGFNTPKEYLPIVYGKELGNGSCDEYYLKACFRQCIQREKVAGKIVLCNNTEAVQTIGELGPAGLVVPADYPDYANVEPLPSAYLTTWDFEEVVRYHDHARNPTGKIFKSTTDREDGAPFRASFSSYGPNTFFPNIMKPDISAPGIDILAAYSLKAPPSTSPDDPRRVAYNVLTGTSMACPHVAGVAAYVKSFHPDWSPSAIKSAIMTTAQPMMPQLIYEYGYGSGQVDPVKALSPGLVYEIPKEDYLRLLCTKGINVTIVAGKNHTCRGLPKLNVKDVNYPSISLIVHNDTTHFSANVSRTVRNVGPTNSTYKLSVVADPKVNITVEPDVLYFDAAHHTRSFTVSVAVSGLQFREIVSSELAWSDGTHSVRSPIVLFKDNE</sequence>
<evidence type="ECO:0000313" key="2">
    <source>
        <dbReference type="Proteomes" id="UP001057402"/>
    </source>
</evidence>
<proteinExistence type="predicted"/>
<accession>A0ACB9RWY5</accession>
<comment type="caution">
    <text evidence="1">The sequence shown here is derived from an EMBL/GenBank/DDBJ whole genome shotgun (WGS) entry which is preliminary data.</text>
</comment>
<evidence type="ECO:0000313" key="1">
    <source>
        <dbReference type="EMBL" id="KAI4383429.1"/>
    </source>
</evidence>
<organism evidence="1 2">
    <name type="scientific">Melastoma candidum</name>
    <dbReference type="NCBI Taxonomy" id="119954"/>
    <lineage>
        <taxon>Eukaryota</taxon>
        <taxon>Viridiplantae</taxon>
        <taxon>Streptophyta</taxon>
        <taxon>Embryophyta</taxon>
        <taxon>Tracheophyta</taxon>
        <taxon>Spermatophyta</taxon>
        <taxon>Magnoliopsida</taxon>
        <taxon>eudicotyledons</taxon>
        <taxon>Gunneridae</taxon>
        <taxon>Pentapetalae</taxon>
        <taxon>rosids</taxon>
        <taxon>malvids</taxon>
        <taxon>Myrtales</taxon>
        <taxon>Melastomataceae</taxon>
        <taxon>Melastomatoideae</taxon>
        <taxon>Melastomateae</taxon>
        <taxon>Melastoma</taxon>
    </lineage>
</organism>